<evidence type="ECO:0000313" key="2">
    <source>
        <dbReference type="Proteomes" id="UP000219252"/>
    </source>
</evidence>
<reference evidence="2" key="1">
    <citation type="submission" date="2017-08" db="EMBL/GenBank/DDBJ databases">
        <authorList>
            <person name="Varghese N."/>
            <person name="Submissions S."/>
        </authorList>
    </citation>
    <scope>NUCLEOTIDE SEQUENCE [LARGE SCALE GENOMIC DNA]</scope>
    <source>
        <strain evidence="2">JC23</strain>
    </source>
</reference>
<gene>
    <name evidence="1" type="ORF">SAMN05877842_12226</name>
</gene>
<dbReference type="Proteomes" id="UP000219252">
    <property type="component" value="Unassembled WGS sequence"/>
</dbReference>
<dbReference type="RefSeq" id="WP_212613438.1">
    <property type="nucleotide sequence ID" value="NZ_OBQC01000022.1"/>
</dbReference>
<accession>A0A285UV91</accession>
<name>A0A285UV91_9BACL</name>
<dbReference type="AlphaFoldDB" id="A0A285UV91"/>
<dbReference type="EMBL" id="OBQC01000022">
    <property type="protein sequence ID" value="SOC44636.1"/>
    <property type="molecule type" value="Genomic_DNA"/>
</dbReference>
<keyword evidence="2" id="KW-1185">Reference proteome</keyword>
<protein>
    <submittedName>
        <fullName evidence="1">Uncharacterized protein</fullName>
    </submittedName>
</protein>
<sequence length="92" mass="10737">MFGTSLTAFGEFERDIIQQMSKAYLDAARVSVKTWGPYWIAIRENGKRVLEIRIHDNLVISIFDYKGDKKYSNNFLLEDDSILNLIESLFEK</sequence>
<organism evidence="1 2">
    <name type="scientific">Ureibacillus acetophenoni</name>
    <dbReference type="NCBI Taxonomy" id="614649"/>
    <lineage>
        <taxon>Bacteria</taxon>
        <taxon>Bacillati</taxon>
        <taxon>Bacillota</taxon>
        <taxon>Bacilli</taxon>
        <taxon>Bacillales</taxon>
        <taxon>Caryophanaceae</taxon>
        <taxon>Ureibacillus</taxon>
    </lineage>
</organism>
<proteinExistence type="predicted"/>
<evidence type="ECO:0000313" key="1">
    <source>
        <dbReference type="EMBL" id="SOC44636.1"/>
    </source>
</evidence>